<dbReference type="CDD" id="cd15628">
    <property type="entry name" value="PHD_BAZ1B"/>
    <property type="match status" value="1"/>
</dbReference>
<dbReference type="PRINTS" id="PR00503">
    <property type="entry name" value="BROMODOMAIN"/>
</dbReference>
<evidence type="ECO:0000256" key="17">
    <source>
        <dbReference type="ARBA" id="ARBA00023242"/>
    </source>
</evidence>
<organism evidence="32 33">
    <name type="scientific">Magallana gigas</name>
    <name type="common">Pacific oyster</name>
    <name type="synonym">Crassostrea gigas</name>
    <dbReference type="NCBI Taxonomy" id="29159"/>
    <lineage>
        <taxon>Eukaryota</taxon>
        <taxon>Metazoa</taxon>
        <taxon>Spiralia</taxon>
        <taxon>Lophotrochozoa</taxon>
        <taxon>Mollusca</taxon>
        <taxon>Bivalvia</taxon>
        <taxon>Autobranchia</taxon>
        <taxon>Pteriomorphia</taxon>
        <taxon>Ostreida</taxon>
        <taxon>Ostreoidea</taxon>
        <taxon>Ostreidae</taxon>
        <taxon>Magallana</taxon>
    </lineage>
</organism>
<dbReference type="Pfam" id="PF00439">
    <property type="entry name" value="Bromodomain"/>
    <property type="match status" value="1"/>
</dbReference>
<feature type="compositionally biased region" description="Basic and acidic residues" evidence="26">
    <location>
        <begin position="158"/>
        <end position="169"/>
    </location>
</feature>
<evidence type="ECO:0000259" key="30">
    <source>
        <dbReference type="PROSITE" id="PS50827"/>
    </source>
</evidence>
<dbReference type="GO" id="GO:0042393">
    <property type="term" value="F:histone binding"/>
    <property type="evidence" value="ECO:0007669"/>
    <property type="project" value="TreeGrafter"/>
</dbReference>
<dbReference type="InterPro" id="IPR018501">
    <property type="entry name" value="DDT_dom"/>
</dbReference>
<dbReference type="PANTHER" id="PTHR46802:SF1">
    <property type="entry name" value="TYROSINE-PROTEIN KINASE BAZ1B"/>
    <property type="match status" value="1"/>
</dbReference>
<evidence type="ECO:0000256" key="2">
    <source>
        <dbReference type="ARBA" id="ARBA00004123"/>
    </source>
</evidence>
<evidence type="ECO:0000256" key="9">
    <source>
        <dbReference type="ARBA" id="ARBA00022777"/>
    </source>
</evidence>
<evidence type="ECO:0000256" key="12">
    <source>
        <dbReference type="ARBA" id="ARBA00023015"/>
    </source>
</evidence>
<feature type="domain" description="PHD-type" evidence="28">
    <location>
        <begin position="1237"/>
        <end position="1284"/>
    </location>
</feature>
<dbReference type="SMART" id="SM00571">
    <property type="entry name" value="DDT"/>
    <property type="match status" value="1"/>
</dbReference>
<dbReference type="InterPro" id="IPR019786">
    <property type="entry name" value="Zinc_finger_PHD-type_CS"/>
</dbReference>
<evidence type="ECO:0000259" key="31">
    <source>
        <dbReference type="PROSITE" id="PS51136"/>
    </source>
</evidence>
<evidence type="ECO:0000256" key="16">
    <source>
        <dbReference type="ARBA" id="ARBA00023163"/>
    </source>
</evidence>
<dbReference type="InterPro" id="IPR047256">
    <property type="entry name" value="BAZ1B_PHD"/>
</dbReference>
<evidence type="ECO:0000256" key="8">
    <source>
        <dbReference type="ARBA" id="ARBA00022771"/>
    </source>
</evidence>
<accession>A0A8W8MTD1</accession>
<feature type="region of interest" description="Disordered" evidence="26">
    <location>
        <begin position="149"/>
        <end position="173"/>
    </location>
</feature>
<dbReference type="InterPro" id="IPR028942">
    <property type="entry name" value="WHIM1_dom"/>
</dbReference>
<comment type="cofactor">
    <cofactor evidence="1">
        <name>Mn(2+)</name>
        <dbReference type="ChEBI" id="CHEBI:29035"/>
    </cofactor>
</comment>
<keyword evidence="13 25" id="KW-0175">Coiled coil</keyword>
<reference evidence="32" key="1">
    <citation type="submission" date="2022-08" db="UniProtKB">
        <authorList>
            <consortium name="EnsemblMetazoa"/>
        </authorList>
    </citation>
    <scope>IDENTIFICATION</scope>
    <source>
        <strain evidence="32">05x7-T-G4-1.051#20</strain>
    </source>
</reference>
<comment type="subcellular location">
    <subcellularLocation>
        <location evidence="2 24">Nucleus</location>
    </subcellularLocation>
</comment>
<dbReference type="GO" id="GO:0140801">
    <property type="term" value="F:histone H2AXY142 kinase activity"/>
    <property type="evidence" value="ECO:0007669"/>
    <property type="project" value="InterPro"/>
</dbReference>
<feature type="compositionally biased region" description="Basic and acidic residues" evidence="26">
    <location>
        <begin position="291"/>
        <end position="302"/>
    </location>
</feature>
<feature type="compositionally biased region" description="Acidic residues" evidence="26">
    <location>
        <begin position="924"/>
        <end position="937"/>
    </location>
</feature>
<dbReference type="Gene3D" id="3.30.40.10">
    <property type="entry name" value="Zinc/RING finger domain, C3HC4 (zinc finger)"/>
    <property type="match status" value="2"/>
</dbReference>
<feature type="compositionally biased region" description="Basic and acidic residues" evidence="26">
    <location>
        <begin position="938"/>
        <end position="947"/>
    </location>
</feature>
<evidence type="ECO:0000256" key="19">
    <source>
        <dbReference type="ARBA" id="ARBA00061696"/>
    </source>
</evidence>
<feature type="region of interest" description="Disordered" evidence="26">
    <location>
        <begin position="919"/>
        <end position="947"/>
    </location>
</feature>
<keyword evidence="5" id="KW-0479">Metal-binding</keyword>
<dbReference type="InterPro" id="IPR047174">
    <property type="entry name" value="BAZ1B"/>
</dbReference>
<sequence length="1515" mass="173101">MPLFGKKIFSTVKPLTDVEASETIYTIPHTKEQFKSKDEYTKRQSWYKEKIWTCKCTGHVNLTHEEAWNSEKQTYSLLKNQFQSVYEKPVLQLVHHSTLPLESIVDQAWLKLQQVLCIGEKVVLKIKAAGKVIQGVIVKVDAAGCQVNPTSNCSSPSSDKENKAEEGNSPKKWTPPKLLPYKYSFRLEGEDKIINAVPATDLQRVDKPPSKELIRLFIRAYSVRSGQNPNSPWVVDEDKVKEFSLPNKINDFFLSPVKVTEVAKKAEEERAKKRKSKSKNESSSAKKLKKEKMGEKGKDNKKQLTLSPLKKKVQKTPTKPADGEVEVITCSDSESDEDKPLAALNKSSPAKKVTEKKEKKKQKVPKVKKEKKEKSAKKEKKKKIEKKNLSDSEDEPLAKLKKSPSKKSMKQMTLFDLSKKKGMKTPDKKKSGSLRTPEKGNKTPDRPIKSPRARTPAIVSKMVRAFKQKEETKLKTLAIKAAKLLTLTQMKKLPVEVKDIVNKRFEFMQEKNKIANMSEEEKAKYIKEKKDKQKQELKEKQIKLRQKFEDQELSDLKSLPVPKLVPTPEGLPNELFGDIAMVTEFVSCYSGLLMPKDDYPIYTDGLMKALCSGKEGFLYISRVLVVLLQTLLQDQISEDYEEMRVSLCDIAVNPYTASELVRLCLRRQDVEDQSTSNLSAETDLDEEVPDEIIQQLETQEFFSLDPKEKVQILKGLCLRIMGTYSVQDYMEEKQQEATQLWKTKLKEMKSKNDELKKVKEKRKELMNGEGEEKGKAEDAQKDILITHFYGKQSADSDCSKPGTPTPMAADSAEEGEDLASVVKRRRITTAQAMAERKKKEEEERIMRQQEAEIYKKEAEKERFERKFSEGIALAKAVLRQTPIGSDRNHSRYWVFSQTTPGLYIEKGWVTDYMEYNVTKSQDSNDSDEDMDVMEDETSETRTAREKTAPKTGQNLWFTYDSVKELDDLINSLHPQGIRENHLKAELKKRFDIVHKAVIRANRTNLELRDCDGEKGLLDAYKKTSEIEEIEPHFKKELLDTELKLRNGGLGGVEDFPVWEKKLETSTDLQSLVECLLEVQENVLEKFRQGIMAVSKKKILVKSEDDSDAEEKEEEISVCQGISKWREAVENASTLSRLHVLLGIMDASIKWEKSAENAKCKICRKKGDDSALLLCDECNQAFHMHCLRPAMFQIPKGDWLCPACDPNHTRRRARDIPKNYNVSDSNDEASDESEVEHEEKCVQCGHDENLILCAKCPAAYHLECHEPPLRRPPRGLWECNECKTGVKRSTRSKTVRKEARKSKRAAPRRQHYEESDGSTTEMDEDTDGEATEEGSASEEEVSSPPRKSQRRSCDTTARQGRPAGTSRTRDRGRRRGTEESEGEEEVSTSRGGASRRAPSDLSICEQIVANTMKHKACWPFLNPVNKKEVPDYYQIIKHPMDFQIIKDRLQCLVYGSPMEVVEDVKLVFNNAETYNKEGSEILDCMRDVETYFSGQMKKHLPSFPYYRRTLTNGHVG</sequence>
<dbReference type="GO" id="GO:0008270">
    <property type="term" value="F:zinc ion binding"/>
    <property type="evidence" value="ECO:0007669"/>
    <property type="project" value="UniProtKB-KW"/>
</dbReference>
<comment type="catalytic activity">
    <reaction evidence="18">
        <text>L-tyrosyl-[protein] + ATP = O-phospho-L-tyrosyl-[protein] + ADP + H(+)</text>
        <dbReference type="Rhea" id="RHEA:10596"/>
        <dbReference type="Rhea" id="RHEA-COMP:10136"/>
        <dbReference type="Rhea" id="RHEA-COMP:20101"/>
        <dbReference type="ChEBI" id="CHEBI:15378"/>
        <dbReference type="ChEBI" id="CHEBI:30616"/>
        <dbReference type="ChEBI" id="CHEBI:46858"/>
        <dbReference type="ChEBI" id="CHEBI:61978"/>
        <dbReference type="ChEBI" id="CHEBI:456216"/>
        <dbReference type="EC" id="2.7.10.2"/>
    </reaction>
</comment>
<feature type="domain" description="WAC" evidence="31">
    <location>
        <begin position="22"/>
        <end position="131"/>
    </location>
</feature>
<dbReference type="InterPro" id="IPR001487">
    <property type="entry name" value="Bromodomain"/>
</dbReference>
<feature type="domain" description="PHD-type" evidence="28">
    <location>
        <begin position="1156"/>
        <end position="1206"/>
    </location>
</feature>
<evidence type="ECO:0000259" key="27">
    <source>
        <dbReference type="PROSITE" id="PS50014"/>
    </source>
</evidence>
<evidence type="ECO:0000259" key="29">
    <source>
        <dbReference type="PROSITE" id="PS50089"/>
    </source>
</evidence>
<dbReference type="PROSITE" id="PS50089">
    <property type="entry name" value="ZF_RING_2"/>
    <property type="match status" value="1"/>
</dbReference>
<dbReference type="Pfam" id="PF15613">
    <property type="entry name" value="WSD"/>
    <property type="match status" value="1"/>
</dbReference>
<evidence type="ECO:0000256" key="18">
    <source>
        <dbReference type="ARBA" id="ARBA00051245"/>
    </source>
</evidence>
<dbReference type="EC" id="2.7.10.2" evidence="3"/>
<keyword evidence="11" id="KW-0067">ATP-binding</keyword>
<evidence type="ECO:0000256" key="1">
    <source>
        <dbReference type="ARBA" id="ARBA00001936"/>
    </source>
</evidence>
<keyword evidence="16" id="KW-0804">Transcription</keyword>
<feature type="compositionally biased region" description="Basic and acidic residues" evidence="26">
    <location>
        <begin position="424"/>
        <end position="448"/>
    </location>
</feature>
<feature type="domain" description="DDT" evidence="30">
    <location>
        <begin position="573"/>
        <end position="637"/>
    </location>
</feature>
<evidence type="ECO:0000256" key="7">
    <source>
        <dbReference type="ARBA" id="ARBA00022763"/>
    </source>
</evidence>
<evidence type="ECO:0000256" key="15">
    <source>
        <dbReference type="ARBA" id="ARBA00023137"/>
    </source>
</evidence>
<keyword evidence="14 22" id="KW-0103">Bromodomain</keyword>
<dbReference type="InterPro" id="IPR013083">
    <property type="entry name" value="Znf_RING/FYVE/PHD"/>
</dbReference>
<dbReference type="PROSITE" id="PS50014">
    <property type="entry name" value="BROMODOMAIN_2"/>
    <property type="match status" value="1"/>
</dbReference>
<feature type="compositionally biased region" description="Basic residues" evidence="26">
    <location>
        <begin position="358"/>
        <end position="385"/>
    </location>
</feature>
<evidence type="ECO:0000313" key="33">
    <source>
        <dbReference type="Proteomes" id="UP000005408"/>
    </source>
</evidence>
<evidence type="ECO:0000256" key="24">
    <source>
        <dbReference type="PROSITE-ProRule" id="PRU00475"/>
    </source>
</evidence>
<dbReference type="PROSITE" id="PS01359">
    <property type="entry name" value="ZF_PHD_1"/>
    <property type="match status" value="2"/>
</dbReference>
<dbReference type="InterPro" id="IPR001841">
    <property type="entry name" value="Znf_RING"/>
</dbReference>
<dbReference type="FunFam" id="3.30.40.10:FF:000131">
    <property type="entry name" value="tyrosine-protein kinase BAZ1B isoform X1"/>
    <property type="match status" value="1"/>
</dbReference>
<keyword evidence="17 24" id="KW-0539">Nucleus</keyword>
<evidence type="ECO:0000256" key="26">
    <source>
        <dbReference type="SAM" id="MobiDB-lite"/>
    </source>
</evidence>
<comment type="similarity">
    <text evidence="19">Belongs to the WAL family. BAZ1B subfamily.</text>
</comment>
<dbReference type="PROSITE" id="PS50016">
    <property type="entry name" value="ZF_PHD_2"/>
    <property type="match status" value="2"/>
</dbReference>
<dbReference type="PROSITE" id="PS51136">
    <property type="entry name" value="WAC"/>
    <property type="match status" value="1"/>
</dbReference>
<evidence type="ECO:0000256" key="5">
    <source>
        <dbReference type="ARBA" id="ARBA00022723"/>
    </source>
</evidence>
<evidence type="ECO:0000259" key="28">
    <source>
        <dbReference type="PROSITE" id="PS50016"/>
    </source>
</evidence>
<dbReference type="Pfam" id="PF15612">
    <property type="entry name" value="WHIM1"/>
    <property type="match status" value="1"/>
</dbReference>
<keyword evidence="10" id="KW-0862">Zinc</keyword>
<evidence type="ECO:0000256" key="22">
    <source>
        <dbReference type="PROSITE-ProRule" id="PRU00035"/>
    </source>
</evidence>
<name>A0A8W8MTD1_MAGGI</name>
<feature type="coiled-coil region" evidence="25">
    <location>
        <begin position="831"/>
        <end position="866"/>
    </location>
</feature>
<dbReference type="GO" id="GO:0006974">
    <property type="term" value="P:DNA damage response"/>
    <property type="evidence" value="ECO:0007669"/>
    <property type="project" value="UniProtKB-KW"/>
</dbReference>
<keyword evidence="4" id="KW-0808">Transferase</keyword>
<evidence type="ECO:0000256" key="3">
    <source>
        <dbReference type="ARBA" id="ARBA00011903"/>
    </source>
</evidence>
<evidence type="ECO:0000256" key="23">
    <source>
        <dbReference type="PROSITE-ProRule" id="PRU00175"/>
    </source>
</evidence>
<feature type="compositionally biased region" description="Basic residues" evidence="26">
    <location>
        <begin position="1289"/>
        <end position="1308"/>
    </location>
</feature>
<dbReference type="Pfam" id="PF10537">
    <property type="entry name" value="WAC_Acf1_DNA_bd"/>
    <property type="match status" value="1"/>
</dbReference>
<evidence type="ECO:0000256" key="10">
    <source>
        <dbReference type="ARBA" id="ARBA00022833"/>
    </source>
</evidence>
<proteinExistence type="inferred from homology"/>
<feature type="region of interest" description="Disordered" evidence="26">
    <location>
        <begin position="1289"/>
        <end position="1398"/>
    </location>
</feature>
<feature type="compositionally biased region" description="Acidic residues" evidence="26">
    <location>
        <begin position="1224"/>
        <end position="1233"/>
    </location>
</feature>
<evidence type="ECO:0000256" key="14">
    <source>
        <dbReference type="ARBA" id="ARBA00023117"/>
    </source>
</evidence>
<evidence type="ECO:0000313" key="32">
    <source>
        <dbReference type="EnsemblMetazoa" id="G3854.4:cds"/>
    </source>
</evidence>
<dbReference type="SUPFAM" id="SSF47370">
    <property type="entry name" value="Bromodomain"/>
    <property type="match status" value="1"/>
</dbReference>
<dbReference type="PANTHER" id="PTHR46802">
    <property type="entry name" value="TYROSINE-PROTEIN KINASE BAZ1B"/>
    <property type="match status" value="1"/>
</dbReference>
<dbReference type="GO" id="GO:0004715">
    <property type="term" value="F:non-membrane spanning protein tyrosine kinase activity"/>
    <property type="evidence" value="ECO:0007669"/>
    <property type="project" value="UniProtKB-EC"/>
</dbReference>
<feature type="domain" description="Bromo" evidence="27">
    <location>
        <begin position="1411"/>
        <end position="1481"/>
    </location>
</feature>
<keyword evidence="9" id="KW-0418">Kinase</keyword>
<keyword evidence="8 23" id="KW-0863">Zinc-finger</keyword>
<dbReference type="SUPFAM" id="SSF57903">
    <property type="entry name" value="FYVE/PHD zinc finger"/>
    <property type="match status" value="2"/>
</dbReference>
<dbReference type="InterPro" id="IPR019787">
    <property type="entry name" value="Znf_PHD-finger"/>
</dbReference>
<dbReference type="InterPro" id="IPR028941">
    <property type="entry name" value="WHIM2_dom"/>
</dbReference>
<keyword evidence="7" id="KW-0227">DNA damage</keyword>
<evidence type="ECO:0000256" key="21">
    <source>
        <dbReference type="ARBA" id="ARBA00076449"/>
    </source>
</evidence>
<feature type="domain" description="RING-type" evidence="29">
    <location>
        <begin position="1159"/>
        <end position="1204"/>
    </location>
</feature>
<dbReference type="GO" id="GO:0005524">
    <property type="term" value="F:ATP binding"/>
    <property type="evidence" value="ECO:0007669"/>
    <property type="project" value="UniProtKB-KW"/>
</dbReference>
<dbReference type="InterPro" id="IPR011011">
    <property type="entry name" value="Znf_FYVE_PHD"/>
</dbReference>
<feature type="compositionally biased region" description="Acidic residues" evidence="26">
    <location>
        <begin position="1320"/>
        <end position="1340"/>
    </location>
</feature>
<dbReference type="InterPro" id="IPR036427">
    <property type="entry name" value="Bromodomain-like_sf"/>
</dbReference>
<keyword evidence="12" id="KW-0805">Transcription regulation</keyword>
<feature type="compositionally biased region" description="Basic residues" evidence="26">
    <location>
        <begin position="399"/>
        <end position="409"/>
    </location>
</feature>
<dbReference type="SMART" id="SM00297">
    <property type="entry name" value="BROMO"/>
    <property type="match status" value="1"/>
</dbReference>
<dbReference type="Proteomes" id="UP000005408">
    <property type="component" value="Unassembled WGS sequence"/>
</dbReference>
<dbReference type="InterPro" id="IPR013136">
    <property type="entry name" value="WSTF_Acf1_Cbp146"/>
</dbReference>
<dbReference type="SMART" id="SM00249">
    <property type="entry name" value="PHD"/>
    <property type="match status" value="2"/>
</dbReference>
<keyword evidence="33" id="KW-1185">Reference proteome</keyword>
<feature type="region of interest" description="Disordered" evidence="26">
    <location>
        <begin position="267"/>
        <end position="459"/>
    </location>
</feature>
<evidence type="ECO:0000256" key="20">
    <source>
        <dbReference type="ARBA" id="ARBA00069894"/>
    </source>
</evidence>
<feature type="region of interest" description="Disordered" evidence="26">
    <location>
        <begin position="792"/>
        <end position="822"/>
    </location>
</feature>
<evidence type="ECO:0000256" key="11">
    <source>
        <dbReference type="ARBA" id="ARBA00022840"/>
    </source>
</evidence>
<dbReference type="Gene3D" id="1.20.920.10">
    <property type="entry name" value="Bromodomain-like"/>
    <property type="match status" value="1"/>
</dbReference>
<evidence type="ECO:0000256" key="25">
    <source>
        <dbReference type="SAM" id="Coils"/>
    </source>
</evidence>
<dbReference type="PROSITE" id="PS50827">
    <property type="entry name" value="DDT"/>
    <property type="match status" value="1"/>
</dbReference>
<evidence type="ECO:0000256" key="6">
    <source>
        <dbReference type="ARBA" id="ARBA00022741"/>
    </source>
</evidence>
<feature type="coiled-coil region" evidence="25">
    <location>
        <begin position="515"/>
        <end position="554"/>
    </location>
</feature>
<feature type="region of interest" description="Disordered" evidence="26">
    <location>
        <begin position="1214"/>
        <end position="1233"/>
    </location>
</feature>
<dbReference type="EnsemblMetazoa" id="G3854.4">
    <property type="protein sequence ID" value="G3854.4:cds"/>
    <property type="gene ID" value="G3854"/>
</dbReference>
<keyword evidence="15" id="KW-0829">Tyrosine-protein kinase</keyword>
<evidence type="ECO:0000256" key="13">
    <source>
        <dbReference type="ARBA" id="ARBA00023054"/>
    </source>
</evidence>
<keyword evidence="6" id="KW-0547">Nucleotide-binding</keyword>
<evidence type="ECO:0000256" key="4">
    <source>
        <dbReference type="ARBA" id="ARBA00022679"/>
    </source>
</evidence>
<dbReference type="Pfam" id="PF00628">
    <property type="entry name" value="PHD"/>
    <property type="match status" value="2"/>
</dbReference>
<protein>
    <recommendedName>
        <fullName evidence="20">Tyrosine-protein kinase BAZ1B</fullName>
        <ecNumber evidence="3">2.7.10.2</ecNumber>
    </recommendedName>
    <alternativeName>
        <fullName evidence="21">Bromodomain adjacent to zinc finger domain protein 1B</fullName>
    </alternativeName>
</protein>
<dbReference type="GO" id="GO:0090535">
    <property type="term" value="C:WICH complex"/>
    <property type="evidence" value="ECO:0007669"/>
    <property type="project" value="InterPro"/>
</dbReference>
<dbReference type="InterPro" id="IPR001965">
    <property type="entry name" value="Znf_PHD"/>
</dbReference>